<keyword evidence="5" id="KW-0274">FAD</keyword>
<feature type="domain" description="Alpha-glycerophosphate oxidase C-terminal" evidence="8">
    <location>
        <begin position="383"/>
        <end position="437"/>
    </location>
</feature>
<dbReference type="InterPro" id="IPR031656">
    <property type="entry name" value="DAO_C"/>
</dbReference>
<evidence type="ECO:0000256" key="2">
    <source>
        <dbReference type="ARBA" id="ARBA00007330"/>
    </source>
</evidence>
<dbReference type="GO" id="GO:0006071">
    <property type="term" value="P:glycerol metabolic process"/>
    <property type="evidence" value="ECO:0007669"/>
    <property type="project" value="UniProtKB-KW"/>
</dbReference>
<dbReference type="GO" id="GO:0004369">
    <property type="term" value="F:glycerol-3-phosphate oxidase activity"/>
    <property type="evidence" value="ECO:0007669"/>
    <property type="project" value="UniProtKB-EC"/>
</dbReference>
<dbReference type="PANTHER" id="PTHR11985:SF35">
    <property type="entry name" value="ANAEROBIC GLYCEROL-3-PHOSPHATE DEHYDROGENASE SUBUNIT A"/>
    <property type="match status" value="1"/>
</dbReference>
<accession>B9XBS0</accession>
<dbReference type="InterPro" id="IPR006076">
    <property type="entry name" value="FAD-dep_OxRdtase"/>
</dbReference>
<evidence type="ECO:0000256" key="6">
    <source>
        <dbReference type="ARBA" id="ARBA00023002"/>
    </source>
</evidence>
<organism evidence="9 10">
    <name type="scientific">Pedosphaera parvula (strain Ellin514)</name>
    <dbReference type="NCBI Taxonomy" id="320771"/>
    <lineage>
        <taxon>Bacteria</taxon>
        <taxon>Pseudomonadati</taxon>
        <taxon>Verrucomicrobiota</taxon>
        <taxon>Pedosphaerae</taxon>
        <taxon>Pedosphaerales</taxon>
        <taxon>Pedosphaeraceae</taxon>
        <taxon>Pedosphaera</taxon>
    </lineage>
</organism>
<dbReference type="EC" id="1.1.3.21" evidence="9"/>
<evidence type="ECO:0000259" key="7">
    <source>
        <dbReference type="Pfam" id="PF01266"/>
    </source>
</evidence>
<dbReference type="GO" id="GO:0046168">
    <property type="term" value="P:glycerol-3-phosphate catabolic process"/>
    <property type="evidence" value="ECO:0007669"/>
    <property type="project" value="TreeGrafter"/>
</dbReference>
<evidence type="ECO:0000256" key="4">
    <source>
        <dbReference type="ARBA" id="ARBA00022798"/>
    </source>
</evidence>
<dbReference type="Pfam" id="PF01266">
    <property type="entry name" value="DAO"/>
    <property type="match status" value="1"/>
</dbReference>
<proteinExistence type="inferred from homology"/>
<evidence type="ECO:0000313" key="9">
    <source>
        <dbReference type="EMBL" id="EEF62955.1"/>
    </source>
</evidence>
<dbReference type="STRING" id="320771.Cflav_PD5590"/>
<dbReference type="PRINTS" id="PR01001">
    <property type="entry name" value="FADG3PDH"/>
</dbReference>
<keyword evidence="10" id="KW-1185">Reference proteome</keyword>
<keyword evidence="3" id="KW-0285">Flavoprotein</keyword>
<sequence>MLPCAACESPSFEQHDFAFGTSSRSSRLLHGGIRYLAQGRVKLVHEASVEKRIIQQIAPHVAEPLAFIFPTYKGTDWPLWQLRIGVKIYDLLCSGKNLGKSSSLSQNKTLEQLPRLKSERLTGAVRYYDGLTNDARLVLDTLRSASKSGATLLNYCKFQTSTFANENWTCKVTDQLTNRAYDLQARAVVNATGPWADGLPHSSVKLRLAKGIHIVVERSRLPVPDAVVITEGKRILFVIPWGERLIIGTTDTDYKGSLDDVRADQSDIDYVLRTVAEFFPQVKLVQRDIISTWAGLRPLIADPNGKPSDISRAHEIMNPEPGWWDVAGGKLTTYRLMAEQTVDAILKNTLGQAIKPSHTAEEPLLPESETRGISAIVPPEFNNRAVQHFCTREWAVHLDDVMIRRTSWHYYYRDAAEKAGRVADWMAEFLGWSAAERDAELKRYYAATGIEGSPGTRQFAAKVGS</sequence>
<dbReference type="GO" id="GO:0004368">
    <property type="term" value="F:glycerol-3-phosphate dehydrogenase (quinone) activity"/>
    <property type="evidence" value="ECO:0007669"/>
    <property type="project" value="InterPro"/>
</dbReference>
<keyword evidence="6 9" id="KW-0560">Oxidoreductase</keyword>
<gene>
    <name evidence="9" type="ORF">Cflav_PD5590</name>
</gene>
<dbReference type="Proteomes" id="UP000003688">
    <property type="component" value="Unassembled WGS sequence"/>
</dbReference>
<evidence type="ECO:0000256" key="1">
    <source>
        <dbReference type="ARBA" id="ARBA00001974"/>
    </source>
</evidence>
<dbReference type="Gene3D" id="1.10.8.870">
    <property type="entry name" value="Alpha-glycerophosphate oxidase, cap domain"/>
    <property type="match status" value="1"/>
</dbReference>
<dbReference type="InterPro" id="IPR000447">
    <property type="entry name" value="G3P_DH_FAD-dep"/>
</dbReference>
<dbReference type="RefSeq" id="WP_007413268.1">
    <property type="nucleotide sequence ID" value="NZ_ABOX02000003.1"/>
</dbReference>
<comment type="similarity">
    <text evidence="2">Belongs to the FAD-dependent glycerol-3-phosphate dehydrogenase family.</text>
</comment>
<comment type="caution">
    <text evidence="9">The sequence shown here is derived from an EMBL/GenBank/DDBJ whole genome shotgun (WGS) entry which is preliminary data.</text>
</comment>
<evidence type="ECO:0000259" key="8">
    <source>
        <dbReference type="Pfam" id="PF16901"/>
    </source>
</evidence>
<dbReference type="SUPFAM" id="SSF51905">
    <property type="entry name" value="FAD/NAD(P)-binding domain"/>
    <property type="match status" value="1"/>
</dbReference>
<comment type="cofactor">
    <cofactor evidence="1">
        <name>FAD</name>
        <dbReference type="ChEBI" id="CHEBI:57692"/>
    </cofactor>
</comment>
<feature type="domain" description="FAD dependent oxidoreductase" evidence="7">
    <location>
        <begin position="12"/>
        <end position="307"/>
    </location>
</feature>
<dbReference type="InterPro" id="IPR038299">
    <property type="entry name" value="DAO_C_sf"/>
</dbReference>
<dbReference type="PANTHER" id="PTHR11985">
    <property type="entry name" value="GLYCEROL-3-PHOSPHATE DEHYDROGENASE"/>
    <property type="match status" value="1"/>
</dbReference>
<dbReference type="EMBL" id="ABOX02000003">
    <property type="protein sequence ID" value="EEF62955.1"/>
    <property type="molecule type" value="Genomic_DNA"/>
</dbReference>
<protein>
    <submittedName>
        <fullName evidence="9">Glycerol-3-phosphate oxidase</fullName>
        <ecNumber evidence="9">1.1.3.21</ecNumber>
    </submittedName>
</protein>
<dbReference type="Gene3D" id="3.30.9.10">
    <property type="entry name" value="D-Amino Acid Oxidase, subunit A, domain 2"/>
    <property type="match status" value="1"/>
</dbReference>
<evidence type="ECO:0000256" key="3">
    <source>
        <dbReference type="ARBA" id="ARBA00022630"/>
    </source>
</evidence>
<evidence type="ECO:0000256" key="5">
    <source>
        <dbReference type="ARBA" id="ARBA00022827"/>
    </source>
</evidence>
<dbReference type="AlphaFoldDB" id="B9XBS0"/>
<keyword evidence="4" id="KW-0319">Glycerol metabolism</keyword>
<dbReference type="Gene3D" id="3.50.50.60">
    <property type="entry name" value="FAD/NAD(P)-binding domain"/>
    <property type="match status" value="1"/>
</dbReference>
<dbReference type="Pfam" id="PF16901">
    <property type="entry name" value="DAO_C"/>
    <property type="match status" value="1"/>
</dbReference>
<dbReference type="PROSITE" id="PS00978">
    <property type="entry name" value="FAD_G3PDH_2"/>
    <property type="match status" value="1"/>
</dbReference>
<reference evidence="9 10" key="1">
    <citation type="journal article" date="2011" name="J. Bacteriol.">
        <title>Genome sequence of 'Pedosphaera parvula' Ellin514, an aerobic Verrucomicrobial isolate from pasture soil.</title>
        <authorList>
            <person name="Kant R."/>
            <person name="van Passel M.W."/>
            <person name="Sangwan P."/>
            <person name="Palva A."/>
            <person name="Lucas S."/>
            <person name="Copeland A."/>
            <person name="Lapidus A."/>
            <person name="Glavina Del Rio T."/>
            <person name="Dalin E."/>
            <person name="Tice H."/>
            <person name="Bruce D."/>
            <person name="Goodwin L."/>
            <person name="Pitluck S."/>
            <person name="Chertkov O."/>
            <person name="Larimer F.W."/>
            <person name="Land M.L."/>
            <person name="Hauser L."/>
            <person name="Brettin T.S."/>
            <person name="Detter J.C."/>
            <person name="Han S."/>
            <person name="de Vos W.M."/>
            <person name="Janssen P.H."/>
            <person name="Smidt H."/>
        </authorList>
    </citation>
    <scope>NUCLEOTIDE SEQUENCE [LARGE SCALE GENOMIC DNA]</scope>
    <source>
        <strain evidence="9 10">Ellin514</strain>
    </source>
</reference>
<dbReference type="InterPro" id="IPR036188">
    <property type="entry name" value="FAD/NAD-bd_sf"/>
</dbReference>
<evidence type="ECO:0000313" key="10">
    <source>
        <dbReference type="Proteomes" id="UP000003688"/>
    </source>
</evidence>
<name>B9XBS0_PEDPL</name>